<reference evidence="4 5" key="1">
    <citation type="submission" date="2019-06" db="EMBL/GenBank/DDBJ databases">
        <title>Genomic Encyclopedia of Type Strains, Phase IV (KMG-V): Genome sequencing to study the core and pangenomes of soil and plant-associated prokaryotes.</title>
        <authorList>
            <person name="Whitman W."/>
        </authorList>
    </citation>
    <scope>NUCLEOTIDE SEQUENCE [LARGE SCALE GENOMIC DNA]</scope>
    <source>
        <strain evidence="4 5">BR 11865</strain>
    </source>
</reference>
<comment type="caution">
    <text evidence="4">The sequence shown here is derived from an EMBL/GenBank/DDBJ whole genome shotgun (WGS) entry which is preliminary data.</text>
</comment>
<dbReference type="InterPro" id="IPR001466">
    <property type="entry name" value="Beta-lactam-related"/>
</dbReference>
<dbReference type="EMBL" id="VITO01000007">
    <property type="protein sequence ID" value="TWB26919.1"/>
    <property type="molecule type" value="Genomic_DNA"/>
</dbReference>
<gene>
    <name evidence="4" type="ORF">FBZ88_10785</name>
</gene>
<dbReference type="Gene3D" id="1.25.40.10">
    <property type="entry name" value="Tetratricopeptide repeat domain"/>
    <property type="match status" value="1"/>
</dbReference>
<dbReference type="PANTHER" id="PTHR43283:SF18">
    <property type="match status" value="1"/>
</dbReference>
<name>A0A560FZA9_9PROT</name>
<feature type="chain" id="PRO_5021868721" evidence="2">
    <location>
        <begin position="24"/>
        <end position="505"/>
    </location>
</feature>
<evidence type="ECO:0000259" key="3">
    <source>
        <dbReference type="Pfam" id="PF00144"/>
    </source>
</evidence>
<keyword evidence="2" id="KW-0732">Signal</keyword>
<dbReference type="Gene3D" id="3.40.710.10">
    <property type="entry name" value="DD-peptidase/beta-lactamase superfamily"/>
    <property type="match status" value="1"/>
</dbReference>
<feature type="domain" description="Beta-lactamase-related" evidence="3">
    <location>
        <begin position="53"/>
        <end position="375"/>
    </location>
</feature>
<dbReference type="InterPro" id="IPR011990">
    <property type="entry name" value="TPR-like_helical_dom_sf"/>
</dbReference>
<feature type="repeat" description="TPR" evidence="1">
    <location>
        <begin position="458"/>
        <end position="491"/>
    </location>
</feature>
<dbReference type="Pfam" id="PF00144">
    <property type="entry name" value="Beta-lactamase"/>
    <property type="match status" value="1"/>
</dbReference>
<dbReference type="SUPFAM" id="SSF56601">
    <property type="entry name" value="beta-lactamase/transpeptidase-like"/>
    <property type="match status" value="1"/>
</dbReference>
<dbReference type="RefSeq" id="WP_246138627.1">
    <property type="nucleotide sequence ID" value="NZ_JAYNFR010000023.1"/>
</dbReference>
<feature type="signal peptide" evidence="2">
    <location>
        <begin position="1"/>
        <end position="23"/>
    </location>
</feature>
<evidence type="ECO:0000313" key="4">
    <source>
        <dbReference type="EMBL" id="TWB26919.1"/>
    </source>
</evidence>
<dbReference type="Proteomes" id="UP000316545">
    <property type="component" value="Unassembled WGS sequence"/>
</dbReference>
<dbReference type="PANTHER" id="PTHR43283">
    <property type="entry name" value="BETA-LACTAMASE-RELATED"/>
    <property type="match status" value="1"/>
</dbReference>
<proteinExistence type="predicted"/>
<evidence type="ECO:0000256" key="1">
    <source>
        <dbReference type="PROSITE-ProRule" id="PRU00339"/>
    </source>
</evidence>
<dbReference type="InterPro" id="IPR019734">
    <property type="entry name" value="TPR_rpt"/>
</dbReference>
<evidence type="ECO:0000313" key="5">
    <source>
        <dbReference type="Proteomes" id="UP000316545"/>
    </source>
</evidence>
<protein>
    <submittedName>
        <fullName evidence="4">CubicO group peptidase (Beta-lactamase class C family)</fullName>
    </submittedName>
</protein>
<sequence length="505" mass="53772">MRGMRGLAALLLLLTGAPMLAHAATGKAVVAANRAPPAAVAADPVAALAAAQVDAFLQEQMRALGIPGLQVAVIQHGRLVLSRSYGVANLQTPVPVTNETIFAVNSITKAFTGVAAMRQVQAGRLDLDATVGQYLDDLPAAWRPVTIRQLLTHMSGLPDINRAPGDRDERVGGDAIWAWVQAQPMKFTPGERFDYCQTNYTLVQRVVDKLTGQAPDTPIIGWEIEAAGMTHTAFGDSSMVKPGKAAGYRNSFAPNPAGGPDGAPVATPHPVYELFRPMHRASSGLDSTAEDMARWMIAISQGQLLDADSLRLLWTPAAFNDGRPGQWGLGWEVLDHGGHRAVGMTGGGRSAFFLYPEDDVGVVILTNLSGAFPEDMIDQVAAFYGAKLTGLAALRVDIQRHGFDQVPALYADLKAREPGVTLQEAELNDWGYRLLSNGQPRNALAILKLAADLYPDSGNAQDSLAEALAATGDKPAAILAYQRALELDPKNQNAERRLVALRAGG</sequence>
<accession>A0A560FZA9</accession>
<keyword evidence="5" id="KW-1185">Reference proteome</keyword>
<evidence type="ECO:0000256" key="2">
    <source>
        <dbReference type="SAM" id="SignalP"/>
    </source>
</evidence>
<dbReference type="AlphaFoldDB" id="A0A560FZA9"/>
<dbReference type="SMART" id="SM00028">
    <property type="entry name" value="TPR"/>
    <property type="match status" value="1"/>
</dbReference>
<keyword evidence="1" id="KW-0802">TPR repeat</keyword>
<dbReference type="InterPro" id="IPR012338">
    <property type="entry name" value="Beta-lactam/transpept-like"/>
</dbReference>
<dbReference type="InterPro" id="IPR050789">
    <property type="entry name" value="Diverse_Enzym_Activities"/>
</dbReference>
<organism evidence="4 5">
    <name type="scientific">Nitrospirillum amazonense</name>
    <dbReference type="NCBI Taxonomy" id="28077"/>
    <lineage>
        <taxon>Bacteria</taxon>
        <taxon>Pseudomonadati</taxon>
        <taxon>Pseudomonadota</taxon>
        <taxon>Alphaproteobacteria</taxon>
        <taxon>Rhodospirillales</taxon>
        <taxon>Azospirillaceae</taxon>
        <taxon>Nitrospirillum</taxon>
    </lineage>
</organism>
<dbReference type="SUPFAM" id="SSF48452">
    <property type="entry name" value="TPR-like"/>
    <property type="match status" value="1"/>
</dbReference>
<dbReference type="PROSITE" id="PS50005">
    <property type="entry name" value="TPR"/>
    <property type="match status" value="1"/>
</dbReference>